<evidence type="ECO:0000256" key="1">
    <source>
        <dbReference type="SAM" id="MobiDB-lite"/>
    </source>
</evidence>
<organism evidence="2 3">
    <name type="scientific">Oryza meyeriana var. granulata</name>
    <dbReference type="NCBI Taxonomy" id="110450"/>
    <lineage>
        <taxon>Eukaryota</taxon>
        <taxon>Viridiplantae</taxon>
        <taxon>Streptophyta</taxon>
        <taxon>Embryophyta</taxon>
        <taxon>Tracheophyta</taxon>
        <taxon>Spermatophyta</taxon>
        <taxon>Magnoliopsida</taxon>
        <taxon>Liliopsida</taxon>
        <taxon>Poales</taxon>
        <taxon>Poaceae</taxon>
        <taxon>BOP clade</taxon>
        <taxon>Oryzoideae</taxon>
        <taxon>Oryzeae</taxon>
        <taxon>Oryzinae</taxon>
        <taxon>Oryza</taxon>
        <taxon>Oryza meyeriana</taxon>
    </lineage>
</organism>
<proteinExistence type="predicted"/>
<gene>
    <name evidence="2" type="ORF">E2562_008107</name>
</gene>
<name>A0A6G1CEC3_9ORYZ</name>
<evidence type="ECO:0000313" key="2">
    <source>
        <dbReference type="EMBL" id="KAF0898506.1"/>
    </source>
</evidence>
<sequence>MRGPDGELTGDGQMAAARRGKAEAGRQSSSRRGQRSGARAVPEHNGDGADWPPGDTAVGLTLRQCSVM</sequence>
<keyword evidence="3" id="KW-1185">Reference proteome</keyword>
<reference evidence="2 3" key="1">
    <citation type="submission" date="2019-11" db="EMBL/GenBank/DDBJ databases">
        <title>Whole genome sequence of Oryza granulata.</title>
        <authorList>
            <person name="Li W."/>
        </authorList>
    </citation>
    <scope>NUCLEOTIDE SEQUENCE [LARGE SCALE GENOMIC DNA]</scope>
    <source>
        <strain evidence="3">cv. Menghai</strain>
        <tissue evidence="2">Leaf</tissue>
    </source>
</reference>
<dbReference type="EMBL" id="SPHZ02000009">
    <property type="protein sequence ID" value="KAF0898506.1"/>
    <property type="molecule type" value="Genomic_DNA"/>
</dbReference>
<dbReference type="AlphaFoldDB" id="A0A6G1CEC3"/>
<comment type="caution">
    <text evidence="2">The sequence shown here is derived from an EMBL/GenBank/DDBJ whole genome shotgun (WGS) entry which is preliminary data.</text>
</comment>
<accession>A0A6G1CEC3</accession>
<feature type="region of interest" description="Disordered" evidence="1">
    <location>
        <begin position="1"/>
        <end position="68"/>
    </location>
</feature>
<evidence type="ECO:0000313" key="3">
    <source>
        <dbReference type="Proteomes" id="UP000479710"/>
    </source>
</evidence>
<dbReference type="Proteomes" id="UP000479710">
    <property type="component" value="Unassembled WGS sequence"/>
</dbReference>
<feature type="compositionally biased region" description="Low complexity" evidence="1">
    <location>
        <begin position="25"/>
        <end position="40"/>
    </location>
</feature>
<protein>
    <submittedName>
        <fullName evidence="2">Uncharacterized protein</fullName>
    </submittedName>
</protein>